<reference evidence="3" key="1">
    <citation type="submission" date="2020-12" db="UniProtKB">
        <authorList>
            <consortium name="WormBaseParasite"/>
        </authorList>
    </citation>
    <scope>IDENTIFICATION</scope>
    <source>
        <strain evidence="3">MHco3</strain>
    </source>
</reference>
<dbReference type="OMA" id="RMITMFK"/>
<keyword evidence="2" id="KW-1185">Reference proteome</keyword>
<sequence>MSSIVAVIFFLLASVAVQGSEEQLPKVALEALMEVNMDYSESLEWNEDLVKEALKNSKSPGKAEADLKIAVEQKISNTKKPIALRMITMFKRNLDRKREEIRALGDGAQFGCNGVINKMEPKSSVSALCLYKRKSA</sequence>
<organism evidence="2 3">
    <name type="scientific">Haemonchus contortus</name>
    <name type="common">Barber pole worm</name>
    <dbReference type="NCBI Taxonomy" id="6289"/>
    <lineage>
        <taxon>Eukaryota</taxon>
        <taxon>Metazoa</taxon>
        <taxon>Ecdysozoa</taxon>
        <taxon>Nematoda</taxon>
        <taxon>Chromadorea</taxon>
        <taxon>Rhabditida</taxon>
        <taxon>Rhabditina</taxon>
        <taxon>Rhabditomorpha</taxon>
        <taxon>Strongyloidea</taxon>
        <taxon>Trichostrongylidae</taxon>
        <taxon>Haemonchus</taxon>
    </lineage>
</organism>
<accession>A0A7I4YZF8</accession>
<proteinExistence type="predicted"/>
<evidence type="ECO:0000256" key="1">
    <source>
        <dbReference type="SAM" id="SignalP"/>
    </source>
</evidence>
<dbReference type="OrthoDB" id="10310552at2759"/>
<protein>
    <submittedName>
        <fullName evidence="3">Salivary secreted peptide</fullName>
    </submittedName>
</protein>
<dbReference type="Proteomes" id="UP000025227">
    <property type="component" value="Unplaced"/>
</dbReference>
<dbReference type="WBParaSite" id="HCON_00154380-00001">
    <property type="protein sequence ID" value="HCON_00154380-00001"/>
    <property type="gene ID" value="HCON_00154380"/>
</dbReference>
<name>A0A7I4YZF8_HAECO</name>
<dbReference type="AlphaFoldDB" id="A0A7I4YZF8"/>
<feature type="signal peptide" evidence="1">
    <location>
        <begin position="1"/>
        <end position="19"/>
    </location>
</feature>
<feature type="chain" id="PRO_5029750504" evidence="1">
    <location>
        <begin position="20"/>
        <end position="136"/>
    </location>
</feature>
<evidence type="ECO:0000313" key="2">
    <source>
        <dbReference type="Proteomes" id="UP000025227"/>
    </source>
</evidence>
<evidence type="ECO:0000313" key="3">
    <source>
        <dbReference type="WBParaSite" id="HCON_00154380-00001"/>
    </source>
</evidence>
<keyword evidence="1" id="KW-0732">Signal</keyword>